<dbReference type="EMBL" id="JAKJXP020000037">
    <property type="protein sequence ID" value="KAK7752500.1"/>
    <property type="molecule type" value="Genomic_DNA"/>
</dbReference>
<evidence type="ECO:0000313" key="6">
    <source>
        <dbReference type="Proteomes" id="UP001320420"/>
    </source>
</evidence>
<keyword evidence="2" id="KW-0274">FAD</keyword>
<dbReference type="PANTHER" id="PTHR42973:SF13">
    <property type="entry name" value="FAD-BINDING PCMH-TYPE DOMAIN-CONTAINING PROTEIN"/>
    <property type="match status" value="1"/>
</dbReference>
<dbReference type="GO" id="GO:0016491">
    <property type="term" value="F:oxidoreductase activity"/>
    <property type="evidence" value="ECO:0007669"/>
    <property type="project" value="UniProtKB-KW"/>
</dbReference>
<evidence type="ECO:0000256" key="3">
    <source>
        <dbReference type="ARBA" id="ARBA00023002"/>
    </source>
</evidence>
<dbReference type="PANTHER" id="PTHR42973">
    <property type="entry name" value="BINDING OXIDOREDUCTASE, PUTATIVE (AFU_ORTHOLOGUE AFUA_1G17690)-RELATED"/>
    <property type="match status" value="1"/>
</dbReference>
<keyword evidence="4" id="KW-1133">Transmembrane helix</keyword>
<dbReference type="Proteomes" id="UP001320420">
    <property type="component" value="Unassembled WGS sequence"/>
</dbReference>
<evidence type="ECO:0000256" key="2">
    <source>
        <dbReference type="ARBA" id="ARBA00022827"/>
    </source>
</evidence>
<evidence type="ECO:0000256" key="1">
    <source>
        <dbReference type="ARBA" id="ARBA00022630"/>
    </source>
</evidence>
<organism evidence="5 6">
    <name type="scientific">Diatrype stigma</name>
    <dbReference type="NCBI Taxonomy" id="117547"/>
    <lineage>
        <taxon>Eukaryota</taxon>
        <taxon>Fungi</taxon>
        <taxon>Dikarya</taxon>
        <taxon>Ascomycota</taxon>
        <taxon>Pezizomycotina</taxon>
        <taxon>Sordariomycetes</taxon>
        <taxon>Xylariomycetidae</taxon>
        <taxon>Xylariales</taxon>
        <taxon>Diatrypaceae</taxon>
        <taxon>Diatrype</taxon>
    </lineage>
</organism>
<keyword evidence="3" id="KW-0560">Oxidoreductase</keyword>
<keyword evidence="4" id="KW-0812">Transmembrane</keyword>
<feature type="transmembrane region" description="Helical" evidence="4">
    <location>
        <begin position="6"/>
        <end position="25"/>
    </location>
</feature>
<sequence>MLDALGMGMVGGLILTVGTSGLLIGSGRSHYLERRATLAGKATDNIVRFEIVYEDSAVVMEAPRETLDLYVMLKDGSVSQFGIVTRFDQETFAAMPFWSKSIHTFEDYQDGAAMVCCAYNPTQPLIETSGTVLAAPPFEGP</sequence>
<proteinExistence type="predicted"/>
<evidence type="ECO:0000256" key="4">
    <source>
        <dbReference type="SAM" id="Phobius"/>
    </source>
</evidence>
<gene>
    <name evidence="5" type="ORF">SLS62_005468</name>
</gene>
<name>A0AAN9UUQ8_9PEZI</name>
<evidence type="ECO:0000313" key="5">
    <source>
        <dbReference type="EMBL" id="KAK7752500.1"/>
    </source>
</evidence>
<dbReference type="InterPro" id="IPR050416">
    <property type="entry name" value="FAD-linked_Oxidoreductase"/>
</dbReference>
<accession>A0AAN9UUQ8</accession>
<protein>
    <submittedName>
        <fullName evidence="5">Uncharacterized protein</fullName>
    </submittedName>
</protein>
<comment type="caution">
    <text evidence="5">The sequence shown here is derived from an EMBL/GenBank/DDBJ whole genome shotgun (WGS) entry which is preliminary data.</text>
</comment>
<keyword evidence="6" id="KW-1185">Reference proteome</keyword>
<dbReference type="AlphaFoldDB" id="A0AAN9UUQ8"/>
<keyword evidence="4" id="KW-0472">Membrane</keyword>
<keyword evidence="1" id="KW-0285">Flavoprotein</keyword>
<reference evidence="5 6" key="1">
    <citation type="submission" date="2024-02" db="EMBL/GenBank/DDBJ databases">
        <title>De novo assembly and annotation of 12 fungi associated with fruit tree decline syndrome in Ontario, Canada.</title>
        <authorList>
            <person name="Sulman M."/>
            <person name="Ellouze W."/>
            <person name="Ilyukhin E."/>
        </authorList>
    </citation>
    <scope>NUCLEOTIDE SEQUENCE [LARGE SCALE GENOMIC DNA]</scope>
    <source>
        <strain evidence="5 6">M11/M66-122</strain>
    </source>
</reference>
<dbReference type="InterPro" id="IPR016169">
    <property type="entry name" value="FAD-bd_PCMH_sub2"/>
</dbReference>
<dbReference type="Gene3D" id="3.30.465.10">
    <property type="match status" value="1"/>
</dbReference>